<keyword evidence="7 8" id="KW-0472">Membrane</keyword>
<dbReference type="AlphaFoldDB" id="A0A0G4EUF5"/>
<dbReference type="SUPFAM" id="SSF103506">
    <property type="entry name" value="Mitochondrial carrier"/>
    <property type="match status" value="1"/>
</dbReference>
<evidence type="ECO:0000256" key="2">
    <source>
        <dbReference type="ARBA" id="ARBA00006375"/>
    </source>
</evidence>
<dbReference type="GO" id="GO:0016020">
    <property type="term" value="C:membrane"/>
    <property type="evidence" value="ECO:0007669"/>
    <property type="project" value="UniProtKB-SubCell"/>
</dbReference>
<dbReference type="FunCoup" id="A0A0G4EUF5">
    <property type="interactions" value="365"/>
</dbReference>
<dbReference type="OrthoDB" id="276989at2759"/>
<dbReference type="Gene3D" id="1.50.40.10">
    <property type="entry name" value="Mitochondrial carrier domain"/>
    <property type="match status" value="1"/>
</dbReference>
<evidence type="ECO:0000256" key="8">
    <source>
        <dbReference type="PROSITE-ProRule" id="PRU00282"/>
    </source>
</evidence>
<dbReference type="InterPro" id="IPR023395">
    <property type="entry name" value="MCP_dom_sf"/>
</dbReference>
<dbReference type="InterPro" id="IPR018108">
    <property type="entry name" value="MCP_transmembrane"/>
</dbReference>
<reference evidence="12 13" key="1">
    <citation type="submission" date="2014-11" db="EMBL/GenBank/DDBJ databases">
        <authorList>
            <person name="Zhu J."/>
            <person name="Qi W."/>
            <person name="Song R."/>
        </authorList>
    </citation>
    <scope>NUCLEOTIDE SEQUENCE [LARGE SCALE GENOMIC DNA]</scope>
</reference>
<dbReference type="Proteomes" id="UP000041254">
    <property type="component" value="Unassembled WGS sequence"/>
</dbReference>
<dbReference type="PANTHER" id="PTHR45667">
    <property type="entry name" value="S-ADENOSYLMETHIONINE MITOCHONDRIAL CARRIER PROTEIN"/>
    <property type="match status" value="1"/>
</dbReference>
<dbReference type="VEuPathDB" id="CryptoDB:Vbra_13306"/>
<name>A0A0G4EUF5_VITBC</name>
<comment type="subcellular location">
    <subcellularLocation>
        <location evidence="1">Membrane</location>
        <topology evidence="1">Multi-pass membrane protein</topology>
    </subcellularLocation>
</comment>
<evidence type="ECO:0000256" key="3">
    <source>
        <dbReference type="ARBA" id="ARBA00022448"/>
    </source>
</evidence>
<keyword evidence="4 8" id="KW-0812">Transmembrane</keyword>
<feature type="repeat" description="Solcar" evidence="8">
    <location>
        <begin position="214"/>
        <end position="299"/>
    </location>
</feature>
<feature type="transmembrane region" description="Helical" evidence="11">
    <location>
        <begin position="84"/>
        <end position="104"/>
    </location>
</feature>
<feature type="region of interest" description="Disordered" evidence="10">
    <location>
        <begin position="347"/>
        <end position="373"/>
    </location>
</feature>
<evidence type="ECO:0000256" key="4">
    <source>
        <dbReference type="ARBA" id="ARBA00022692"/>
    </source>
</evidence>
<keyword evidence="6 11" id="KW-1133">Transmembrane helix</keyword>
<evidence type="ECO:0000256" key="9">
    <source>
        <dbReference type="RuleBase" id="RU000488"/>
    </source>
</evidence>
<feature type="repeat" description="Solcar" evidence="8">
    <location>
        <begin position="41"/>
        <end position="113"/>
    </location>
</feature>
<evidence type="ECO:0000256" key="6">
    <source>
        <dbReference type="ARBA" id="ARBA00022989"/>
    </source>
</evidence>
<evidence type="ECO:0008006" key="14">
    <source>
        <dbReference type="Google" id="ProtNLM"/>
    </source>
</evidence>
<evidence type="ECO:0000256" key="7">
    <source>
        <dbReference type="ARBA" id="ARBA00023136"/>
    </source>
</evidence>
<protein>
    <recommendedName>
        <fullName evidence="14">Mitochondrial carrier protein</fullName>
    </recommendedName>
</protein>
<evidence type="ECO:0000313" key="12">
    <source>
        <dbReference type="EMBL" id="CEM01840.1"/>
    </source>
</evidence>
<keyword evidence="13" id="KW-1185">Reference proteome</keyword>
<sequence>MEALRREQETRRSADASIAAAPASAASIDQQQQQQQKGALRTFLIGLGSGAVAGTVVDLVIYPIDTVKTRLQSGTLVKGGLMRGVWTGLLPAMLASAPSAGAFFSSYDWFRGTVAPALPTAIRPFGNGLAAVCGNLAQSLVRTPFEAVKQRLQAGVDPTIAACVSSLVKTKGVTGLWTGLGALILRDLPFDAIQYPIYEAFKKGLARAQGKDTLDNWQTFACGSMAGGITAAVTTPLDVVKTRLMTAAPGQYSGFLNCVASVTAEEGLAVLFQGVVPRVVMISIGGAVFFGAYETTKKLLDKQFPPANSKAQAASRVVSPEESMAQLDKYRTTALVLPDSSEARLVFDDSKGKDRQGAEREGGRERETRGWLG</sequence>
<dbReference type="OMA" id="DIWIAGA"/>
<feature type="repeat" description="Solcar" evidence="8">
    <location>
        <begin position="122"/>
        <end position="204"/>
    </location>
</feature>
<dbReference type="PhylomeDB" id="A0A0G4EUF5"/>
<feature type="transmembrane region" description="Helical" evidence="11">
    <location>
        <begin position="43"/>
        <end position="64"/>
    </location>
</feature>
<dbReference type="EMBL" id="CDMY01000311">
    <property type="protein sequence ID" value="CEM01840.1"/>
    <property type="molecule type" value="Genomic_DNA"/>
</dbReference>
<keyword evidence="3 9" id="KW-0813">Transport</keyword>
<keyword evidence="5" id="KW-0677">Repeat</keyword>
<proteinExistence type="inferred from homology"/>
<evidence type="ECO:0000256" key="11">
    <source>
        <dbReference type="SAM" id="Phobius"/>
    </source>
</evidence>
<evidence type="ECO:0000256" key="1">
    <source>
        <dbReference type="ARBA" id="ARBA00004141"/>
    </source>
</evidence>
<gene>
    <name evidence="12" type="ORF">Vbra_13306</name>
</gene>
<comment type="similarity">
    <text evidence="2 9">Belongs to the mitochondrial carrier (TC 2.A.29) family.</text>
</comment>
<dbReference type="InParanoid" id="A0A0G4EUF5"/>
<organism evidence="12 13">
    <name type="scientific">Vitrella brassicaformis (strain CCMP3155)</name>
    <dbReference type="NCBI Taxonomy" id="1169540"/>
    <lineage>
        <taxon>Eukaryota</taxon>
        <taxon>Sar</taxon>
        <taxon>Alveolata</taxon>
        <taxon>Colpodellida</taxon>
        <taxon>Vitrellaceae</taxon>
        <taxon>Vitrella</taxon>
    </lineage>
</organism>
<evidence type="ECO:0000256" key="5">
    <source>
        <dbReference type="ARBA" id="ARBA00022737"/>
    </source>
</evidence>
<dbReference type="Pfam" id="PF00153">
    <property type="entry name" value="Mito_carr"/>
    <property type="match status" value="3"/>
</dbReference>
<evidence type="ECO:0000256" key="10">
    <source>
        <dbReference type="SAM" id="MobiDB-lite"/>
    </source>
</evidence>
<dbReference type="PROSITE" id="PS50920">
    <property type="entry name" value="SOLCAR"/>
    <property type="match status" value="3"/>
</dbReference>
<evidence type="ECO:0000313" key="13">
    <source>
        <dbReference type="Proteomes" id="UP000041254"/>
    </source>
</evidence>
<accession>A0A0G4EUF5</accession>